<keyword evidence="7 9" id="KW-0503">Monooxygenase</keyword>
<protein>
    <recommendedName>
        <fullName evidence="13">Cytochrome P450</fullName>
    </recommendedName>
</protein>
<evidence type="ECO:0000256" key="3">
    <source>
        <dbReference type="ARBA" id="ARBA00022617"/>
    </source>
</evidence>
<sequence>MMMFVLPIIVLGTCLFLHFRRDFKKLIGEDSYKLPPGLQGLPIVGYLPFLGPNLHRLFMELAQTYGPIYKLGIGQKLCVIISSPALAKEIVLRDQDVTFSNRNPNIASRVFSFDGKDIAFAPLGPRWRQLRTILVREMQSEASFDASYLLRRNEVKKSVAIIYGNVGHAIDIGELAFTTVVNIIAGMFWGNVDGRQVAGIDIGTEFRAAAGRLVQNLGRPNVSDFFPILARFDIQGVQKDMKKVMQQVDKIYDIVIDQRIKRGNMGEDEVNDDGKKNLLQFLLEFREHDTGEPISHEQIKALLMDIVIGGTDTTSTTVEWAMAEMMLHPEVMVKAQLELTEVVGLDNEVEETHVKNLRYLHAVVKETLRLHPVAPLLLPRSPTKSCHVSGYAIPKDTKVFLNVWAMHRDPEFWESPLEFKPERFLGDKLDYLGQHLHYLPFGSGRRVCAGLRLGERMVMYLLATLVHMFLWESPDGTMPDTSEKLGVVLEKSNPLLLVPTPRLGSSKFYV</sequence>
<comment type="cofactor">
    <cofactor evidence="1 8">
        <name>heme</name>
        <dbReference type="ChEBI" id="CHEBI:30413"/>
    </cofactor>
</comment>
<dbReference type="PANTHER" id="PTHR47951:SF7">
    <property type="entry name" value="FLAVONOID 3',5'-HYDROXYLASE-LIKE ISOFORM X1"/>
    <property type="match status" value="1"/>
</dbReference>
<dbReference type="InterPro" id="IPR001128">
    <property type="entry name" value="Cyt_P450"/>
</dbReference>
<dbReference type="PRINTS" id="PR00463">
    <property type="entry name" value="EP450I"/>
</dbReference>
<evidence type="ECO:0000256" key="8">
    <source>
        <dbReference type="PIRSR" id="PIRSR602401-1"/>
    </source>
</evidence>
<proteinExistence type="inferred from homology"/>
<name>A0AAV8SGB4_9ROSI</name>
<feature type="binding site" description="axial binding residue" evidence="8">
    <location>
        <position position="448"/>
    </location>
    <ligand>
        <name>heme</name>
        <dbReference type="ChEBI" id="CHEBI:30413"/>
    </ligand>
    <ligandPart>
        <name>Fe</name>
        <dbReference type="ChEBI" id="CHEBI:18248"/>
    </ligandPart>
</feature>
<dbReference type="InterPro" id="IPR002401">
    <property type="entry name" value="Cyt_P450_E_grp-I"/>
</dbReference>
<dbReference type="Gene3D" id="1.10.630.10">
    <property type="entry name" value="Cytochrome P450"/>
    <property type="match status" value="1"/>
</dbReference>
<evidence type="ECO:0000256" key="4">
    <source>
        <dbReference type="ARBA" id="ARBA00022723"/>
    </source>
</evidence>
<evidence type="ECO:0008006" key="13">
    <source>
        <dbReference type="Google" id="ProtNLM"/>
    </source>
</evidence>
<dbReference type="InterPro" id="IPR036396">
    <property type="entry name" value="Cyt_P450_sf"/>
</dbReference>
<accession>A0AAV8SGB4</accession>
<keyword evidence="6 8" id="KW-0408">Iron</keyword>
<feature type="signal peptide" evidence="10">
    <location>
        <begin position="1"/>
        <end position="16"/>
    </location>
</feature>
<dbReference type="PROSITE" id="PS00086">
    <property type="entry name" value="CYTOCHROME_P450"/>
    <property type="match status" value="1"/>
</dbReference>
<keyword evidence="3 8" id="KW-0349">Heme</keyword>
<evidence type="ECO:0000256" key="6">
    <source>
        <dbReference type="ARBA" id="ARBA00023004"/>
    </source>
</evidence>
<organism evidence="11 12">
    <name type="scientific">Erythroxylum novogranatense</name>
    <dbReference type="NCBI Taxonomy" id="1862640"/>
    <lineage>
        <taxon>Eukaryota</taxon>
        <taxon>Viridiplantae</taxon>
        <taxon>Streptophyta</taxon>
        <taxon>Embryophyta</taxon>
        <taxon>Tracheophyta</taxon>
        <taxon>Spermatophyta</taxon>
        <taxon>Magnoliopsida</taxon>
        <taxon>eudicotyledons</taxon>
        <taxon>Gunneridae</taxon>
        <taxon>Pentapetalae</taxon>
        <taxon>rosids</taxon>
        <taxon>fabids</taxon>
        <taxon>Malpighiales</taxon>
        <taxon>Erythroxylaceae</taxon>
        <taxon>Erythroxylum</taxon>
    </lineage>
</organism>
<comment type="similarity">
    <text evidence="2 9">Belongs to the cytochrome P450 family.</text>
</comment>
<keyword evidence="10" id="KW-0732">Signal</keyword>
<gene>
    <name evidence="11" type="ORF">K2173_016251</name>
</gene>
<evidence type="ECO:0000256" key="10">
    <source>
        <dbReference type="SAM" id="SignalP"/>
    </source>
</evidence>
<dbReference type="FunFam" id="1.10.630.10:FF:000126">
    <property type="entry name" value="Predicted protein"/>
    <property type="match status" value="1"/>
</dbReference>
<evidence type="ECO:0000256" key="1">
    <source>
        <dbReference type="ARBA" id="ARBA00001971"/>
    </source>
</evidence>
<evidence type="ECO:0000313" key="12">
    <source>
        <dbReference type="Proteomes" id="UP001159364"/>
    </source>
</evidence>
<dbReference type="GO" id="GO:0004497">
    <property type="term" value="F:monooxygenase activity"/>
    <property type="evidence" value="ECO:0007669"/>
    <property type="project" value="UniProtKB-KW"/>
</dbReference>
<reference evidence="11 12" key="1">
    <citation type="submission" date="2021-09" db="EMBL/GenBank/DDBJ databases">
        <title>Genomic insights and catalytic innovation underlie evolution of tropane alkaloids biosynthesis.</title>
        <authorList>
            <person name="Wang Y.-J."/>
            <person name="Tian T."/>
            <person name="Huang J.-P."/>
            <person name="Huang S.-X."/>
        </authorList>
    </citation>
    <scope>NUCLEOTIDE SEQUENCE [LARGE SCALE GENOMIC DNA]</scope>
    <source>
        <strain evidence="11">KIB-2018</strain>
        <tissue evidence="11">Leaf</tissue>
    </source>
</reference>
<evidence type="ECO:0000256" key="5">
    <source>
        <dbReference type="ARBA" id="ARBA00023002"/>
    </source>
</evidence>
<evidence type="ECO:0000256" key="2">
    <source>
        <dbReference type="ARBA" id="ARBA00010617"/>
    </source>
</evidence>
<dbReference type="GO" id="GO:0020037">
    <property type="term" value="F:heme binding"/>
    <property type="evidence" value="ECO:0007669"/>
    <property type="project" value="InterPro"/>
</dbReference>
<evidence type="ECO:0000313" key="11">
    <source>
        <dbReference type="EMBL" id="KAJ8751070.1"/>
    </source>
</evidence>
<evidence type="ECO:0000256" key="7">
    <source>
        <dbReference type="ARBA" id="ARBA00023033"/>
    </source>
</evidence>
<keyword evidence="12" id="KW-1185">Reference proteome</keyword>
<keyword evidence="4 8" id="KW-0479">Metal-binding</keyword>
<dbReference type="AlphaFoldDB" id="A0AAV8SGB4"/>
<dbReference type="PANTHER" id="PTHR47951">
    <property type="entry name" value="OS08G0547900 PROTEIN"/>
    <property type="match status" value="1"/>
</dbReference>
<dbReference type="Proteomes" id="UP001159364">
    <property type="component" value="Linkage Group LG11"/>
</dbReference>
<evidence type="ECO:0000256" key="9">
    <source>
        <dbReference type="RuleBase" id="RU000461"/>
    </source>
</evidence>
<dbReference type="InterPro" id="IPR017972">
    <property type="entry name" value="Cyt_P450_CS"/>
</dbReference>
<dbReference type="GO" id="GO:0016705">
    <property type="term" value="F:oxidoreductase activity, acting on paired donors, with incorporation or reduction of molecular oxygen"/>
    <property type="evidence" value="ECO:0007669"/>
    <property type="project" value="InterPro"/>
</dbReference>
<dbReference type="PRINTS" id="PR00385">
    <property type="entry name" value="P450"/>
</dbReference>
<dbReference type="Pfam" id="PF00067">
    <property type="entry name" value="p450"/>
    <property type="match status" value="1"/>
</dbReference>
<dbReference type="EMBL" id="JAIWQS010000011">
    <property type="protein sequence ID" value="KAJ8751070.1"/>
    <property type="molecule type" value="Genomic_DNA"/>
</dbReference>
<feature type="chain" id="PRO_5043866138" description="Cytochrome P450" evidence="10">
    <location>
        <begin position="17"/>
        <end position="510"/>
    </location>
</feature>
<dbReference type="SUPFAM" id="SSF48264">
    <property type="entry name" value="Cytochrome P450"/>
    <property type="match status" value="1"/>
</dbReference>
<keyword evidence="5 9" id="KW-0560">Oxidoreductase</keyword>
<dbReference type="GO" id="GO:0005506">
    <property type="term" value="F:iron ion binding"/>
    <property type="evidence" value="ECO:0007669"/>
    <property type="project" value="InterPro"/>
</dbReference>
<comment type="caution">
    <text evidence="11">The sequence shown here is derived from an EMBL/GenBank/DDBJ whole genome shotgun (WGS) entry which is preliminary data.</text>
</comment>